<feature type="compositionally biased region" description="Low complexity" evidence="1">
    <location>
        <begin position="162"/>
        <end position="188"/>
    </location>
</feature>
<feature type="non-terminal residue" evidence="2">
    <location>
        <position position="1"/>
    </location>
</feature>
<feature type="compositionally biased region" description="Basic residues" evidence="1">
    <location>
        <begin position="210"/>
        <end position="222"/>
    </location>
</feature>
<reference evidence="2" key="1">
    <citation type="submission" date="2020-02" db="EMBL/GenBank/DDBJ databases">
        <authorList>
            <person name="Meier V. D."/>
        </authorList>
    </citation>
    <scope>NUCLEOTIDE SEQUENCE</scope>
    <source>
        <strain evidence="2">AVDCRST_MAG08</strain>
    </source>
</reference>
<dbReference type="EMBL" id="CADCTG010000075">
    <property type="protein sequence ID" value="CAA9222661.1"/>
    <property type="molecule type" value="Genomic_DNA"/>
</dbReference>
<accession>A0A6J4HF51</accession>
<feature type="compositionally biased region" description="Low complexity" evidence="1">
    <location>
        <begin position="65"/>
        <end position="81"/>
    </location>
</feature>
<feature type="compositionally biased region" description="Basic residues" evidence="1">
    <location>
        <begin position="89"/>
        <end position="113"/>
    </location>
</feature>
<evidence type="ECO:0000313" key="2">
    <source>
        <dbReference type="EMBL" id="CAA9222661.1"/>
    </source>
</evidence>
<sequence>EPALARSPLGGPPRRKQRQRRAGCGPRGQPAADRGRRPGRGRAPEPAGRAAVERPRQVVRRHAARGAARGGARLALRPRAPNGVLDPRRWRHRRGAGGLRGGRKAARTGVRRPRPVDPLRHRAAAPGAGRVPPRPRQVLPPPPGRRELVRRHPPPAERPRHGGAAPRRGARAGGRPPSGGAVPALLGGADDGGADPGRGRGGRCGELRRHGVRLRPRPRGGRRPFAAPLQLRRAPGAGRRARYGGAGRFGRRPM</sequence>
<protein>
    <submittedName>
        <fullName evidence="2">Hypothetical, related to broad specificity phosphatases COG0406</fullName>
    </submittedName>
</protein>
<organism evidence="2">
    <name type="scientific">uncultured Acetobacteraceae bacterium</name>
    <dbReference type="NCBI Taxonomy" id="169975"/>
    <lineage>
        <taxon>Bacteria</taxon>
        <taxon>Pseudomonadati</taxon>
        <taxon>Pseudomonadota</taxon>
        <taxon>Alphaproteobacteria</taxon>
        <taxon>Acetobacterales</taxon>
        <taxon>Acetobacteraceae</taxon>
        <taxon>environmental samples</taxon>
    </lineage>
</organism>
<proteinExistence type="predicted"/>
<feature type="region of interest" description="Disordered" evidence="1">
    <location>
        <begin position="1"/>
        <end position="254"/>
    </location>
</feature>
<dbReference type="AlphaFoldDB" id="A0A6J4HF51"/>
<gene>
    <name evidence="2" type="ORF">AVDCRST_MAG08-694</name>
</gene>
<feature type="compositionally biased region" description="Pro residues" evidence="1">
    <location>
        <begin position="132"/>
        <end position="143"/>
    </location>
</feature>
<name>A0A6J4HF51_9PROT</name>
<evidence type="ECO:0000256" key="1">
    <source>
        <dbReference type="SAM" id="MobiDB-lite"/>
    </source>
</evidence>
<feature type="non-terminal residue" evidence="2">
    <location>
        <position position="254"/>
    </location>
</feature>